<dbReference type="InterPro" id="IPR002347">
    <property type="entry name" value="SDR_fam"/>
</dbReference>
<evidence type="ECO:0000256" key="2">
    <source>
        <dbReference type="ARBA" id="ARBA00023002"/>
    </source>
</evidence>
<keyword evidence="2" id="KW-0560">Oxidoreductase</keyword>
<dbReference type="InterPro" id="IPR036291">
    <property type="entry name" value="NAD(P)-bd_dom_sf"/>
</dbReference>
<protein>
    <submittedName>
        <fullName evidence="3">Uncharacterized protein</fullName>
    </submittedName>
</protein>
<evidence type="ECO:0000256" key="1">
    <source>
        <dbReference type="ARBA" id="ARBA00006484"/>
    </source>
</evidence>
<comment type="caution">
    <text evidence="3">The sequence shown here is derived from an EMBL/GenBank/DDBJ whole genome shotgun (WGS) entry which is preliminary data.</text>
</comment>
<dbReference type="PANTHER" id="PTHR43669">
    <property type="entry name" value="5-KETO-D-GLUCONATE 5-REDUCTASE"/>
    <property type="match status" value="1"/>
</dbReference>
<dbReference type="SUPFAM" id="SSF51735">
    <property type="entry name" value="NAD(P)-binding Rossmann-fold domains"/>
    <property type="match status" value="1"/>
</dbReference>
<comment type="similarity">
    <text evidence="1">Belongs to the short-chain dehydrogenases/reductases (SDR) family.</text>
</comment>
<sequence>MARTLLLFGAGPGIGDNVASTFASKGSIDHVVLLGRNIDRLTNEDVPFVQKAASNVKVDTLRADLSDLESIPKVLSQLDDLTKGEDIEVVYYNAARIKPTDPVLDVDVKEIEEDFRLQVLGLHLISQHYIPKLQATAKSDPSLKPALLVTNSHLPWDPVPQLISLSLVKGAQRTQVISLNRAFGESGVHCALISVEGVVDPKNKVLSPVNIAKEAYELWQKGKGVEVNLQEPGQ</sequence>
<evidence type="ECO:0000313" key="4">
    <source>
        <dbReference type="Proteomes" id="UP001521222"/>
    </source>
</evidence>
<dbReference type="PANTHER" id="PTHR43669:SF3">
    <property type="entry name" value="ALCOHOL DEHYDROGENASE, PUTATIVE (AFU_ORTHOLOGUE AFUA_3G03445)-RELATED"/>
    <property type="match status" value="1"/>
</dbReference>
<gene>
    <name evidence="3" type="ORF">SLS59_001877</name>
</gene>
<accession>A0ABR3RWA1</accession>
<dbReference type="Gene3D" id="3.40.50.720">
    <property type="entry name" value="NAD(P)-binding Rossmann-like Domain"/>
    <property type="match status" value="1"/>
</dbReference>
<dbReference type="Pfam" id="PF00106">
    <property type="entry name" value="adh_short"/>
    <property type="match status" value="1"/>
</dbReference>
<name>A0ABR3RWA1_9PLEO</name>
<organism evidence="3 4">
    <name type="scientific">Nothophoma quercina</name>
    <dbReference type="NCBI Taxonomy" id="749835"/>
    <lineage>
        <taxon>Eukaryota</taxon>
        <taxon>Fungi</taxon>
        <taxon>Dikarya</taxon>
        <taxon>Ascomycota</taxon>
        <taxon>Pezizomycotina</taxon>
        <taxon>Dothideomycetes</taxon>
        <taxon>Pleosporomycetidae</taxon>
        <taxon>Pleosporales</taxon>
        <taxon>Pleosporineae</taxon>
        <taxon>Didymellaceae</taxon>
        <taxon>Nothophoma</taxon>
    </lineage>
</organism>
<evidence type="ECO:0000313" key="3">
    <source>
        <dbReference type="EMBL" id="KAL1608687.1"/>
    </source>
</evidence>
<keyword evidence="4" id="KW-1185">Reference proteome</keyword>
<proteinExistence type="inferred from homology"/>
<dbReference type="Proteomes" id="UP001521222">
    <property type="component" value="Unassembled WGS sequence"/>
</dbReference>
<dbReference type="EMBL" id="JAKIXB020000005">
    <property type="protein sequence ID" value="KAL1608687.1"/>
    <property type="molecule type" value="Genomic_DNA"/>
</dbReference>
<reference evidence="3 4" key="1">
    <citation type="submission" date="2024-02" db="EMBL/GenBank/DDBJ databases">
        <title>De novo assembly and annotation of 12 fungi associated with fruit tree decline syndrome in Ontario, Canada.</title>
        <authorList>
            <person name="Sulman M."/>
            <person name="Ellouze W."/>
            <person name="Ilyukhin E."/>
        </authorList>
    </citation>
    <scope>NUCLEOTIDE SEQUENCE [LARGE SCALE GENOMIC DNA]</scope>
    <source>
        <strain evidence="3 4">M97-236</strain>
    </source>
</reference>